<dbReference type="HOGENOM" id="CLU_061722_0_0_2"/>
<sequence>MQKKSCGFFSRASELQRAPFINLPLHTGRAPAYLVRRMIRMSHAMSKVIIDEYGQVEFLRRLSDPLWFQAFGCVLGFDWHSSGVTTVVSGVLKQALKLDVHGISIAGGKGKKSTSAKTDILLLAENFGLSSAKIDSLLYANRMAAKVDTAAVQDGYSLYHHVILFDKCGNWAVVQQGMNAENGMARRYHWFSDNVQNFVREPHTGIISEKKNPCALDMTAAQSQENQKVCVDLAKSDTNNLKSSVYRLAARDTLDRWLGGDMVVDVVNTSGYEMPRRLDWALFKRIYDVQPGSYEELLSIPGVGGATVRALSLIAELIYGAKASWSDPVKYSFAHGGKDGVPYPIARKVYDESIRYLYGAIEGAEIEREERTDALKKLASFTTRMFPGQ</sequence>
<dbReference type="PATRIC" id="fig|1237085.11.peg.2403"/>
<name>K0IL75_NITGG</name>
<gene>
    <name evidence="1" type="ordered locus">Ngar_c24330</name>
</gene>
<organism evidence="1 2">
    <name type="scientific">Nitrososphaera gargensis (strain Ga9.2)</name>
    <dbReference type="NCBI Taxonomy" id="1237085"/>
    <lineage>
        <taxon>Archaea</taxon>
        <taxon>Nitrososphaerota</taxon>
        <taxon>Nitrososphaeria</taxon>
        <taxon>Nitrososphaerales</taxon>
        <taxon>Nitrososphaeraceae</taxon>
        <taxon>Nitrososphaera</taxon>
    </lineage>
</organism>
<dbReference type="Proteomes" id="UP000008037">
    <property type="component" value="Chromosome"/>
</dbReference>
<dbReference type="PANTHER" id="PTHR38597:SF1">
    <property type="entry name" value="BLL3834 PROTEIN"/>
    <property type="match status" value="1"/>
</dbReference>
<dbReference type="STRING" id="1237085.Ngar_c24330"/>
<proteinExistence type="predicted"/>
<dbReference type="Pfam" id="PF05559">
    <property type="entry name" value="DUF763"/>
    <property type="match status" value="1"/>
</dbReference>
<reference evidence="1 2" key="1">
    <citation type="journal article" date="2012" name="Environ. Microbiol.">
        <title>The genome of the ammonia-oxidizing Candidatus Nitrososphaera gargensis: insights into metabolic versatility and environmental adaptations.</title>
        <authorList>
            <person name="Spang A."/>
            <person name="Poehlein A."/>
            <person name="Offre P."/>
            <person name="Zumbragel S."/>
            <person name="Haider S."/>
            <person name="Rychlik N."/>
            <person name="Nowka B."/>
            <person name="Schmeisser C."/>
            <person name="Lebedeva E.V."/>
            <person name="Rattei T."/>
            <person name="Bohm C."/>
            <person name="Schmid M."/>
            <person name="Galushko A."/>
            <person name="Hatzenpichler R."/>
            <person name="Weinmaier T."/>
            <person name="Daniel R."/>
            <person name="Schleper C."/>
            <person name="Spieck E."/>
            <person name="Streit W."/>
            <person name="Wagner M."/>
        </authorList>
    </citation>
    <scope>NUCLEOTIDE SEQUENCE [LARGE SCALE GENOMIC DNA]</scope>
    <source>
        <strain evidence="2">Ga9.2</strain>
    </source>
</reference>
<dbReference type="InterPro" id="IPR008482">
    <property type="entry name" value="DUF763"/>
</dbReference>
<dbReference type="AlphaFoldDB" id="K0IL75"/>
<evidence type="ECO:0000313" key="2">
    <source>
        <dbReference type="Proteomes" id="UP000008037"/>
    </source>
</evidence>
<dbReference type="EMBL" id="CP002408">
    <property type="protein sequence ID" value="AFU59357.1"/>
    <property type="molecule type" value="Genomic_DNA"/>
</dbReference>
<evidence type="ECO:0000313" key="1">
    <source>
        <dbReference type="EMBL" id="AFU59357.1"/>
    </source>
</evidence>
<protein>
    <recommendedName>
        <fullName evidence="3">DUF763 domain-containing protein</fullName>
    </recommendedName>
</protein>
<dbReference type="PANTHER" id="PTHR38597">
    <property type="entry name" value="BLL3834 PROTEIN"/>
    <property type="match status" value="1"/>
</dbReference>
<keyword evidence="2" id="KW-1185">Reference proteome</keyword>
<dbReference type="InParanoid" id="K0IL75"/>
<evidence type="ECO:0008006" key="3">
    <source>
        <dbReference type="Google" id="ProtNLM"/>
    </source>
</evidence>
<dbReference type="BioCyc" id="CNIT1237085:G1324-2431-MONOMER"/>
<accession>K0IL75</accession>
<dbReference type="KEGG" id="nga:Ngar_c24330"/>